<feature type="signal peptide" evidence="1">
    <location>
        <begin position="1"/>
        <end position="23"/>
    </location>
</feature>
<dbReference type="AlphaFoldDB" id="A0A4R6UTY4"/>
<keyword evidence="3" id="KW-1185">Reference proteome</keyword>
<dbReference type="RefSeq" id="WP_133588271.1">
    <property type="nucleotide sequence ID" value="NZ_CP037953.1"/>
</dbReference>
<keyword evidence="1" id="KW-0732">Signal</keyword>
<name>A0A4R6UTY4_9GAMM</name>
<comment type="caution">
    <text evidence="2">The sequence shown here is derived from an EMBL/GenBank/DDBJ whole genome shotgun (WGS) entry which is preliminary data.</text>
</comment>
<dbReference type="Proteomes" id="UP000295375">
    <property type="component" value="Unassembled WGS sequence"/>
</dbReference>
<feature type="chain" id="PRO_5020201747" evidence="1">
    <location>
        <begin position="24"/>
        <end position="192"/>
    </location>
</feature>
<protein>
    <submittedName>
        <fullName evidence="2">Uncharacterized protein</fullName>
    </submittedName>
</protein>
<evidence type="ECO:0000256" key="1">
    <source>
        <dbReference type="SAM" id="SignalP"/>
    </source>
</evidence>
<reference evidence="2 3" key="1">
    <citation type="submission" date="2019-03" db="EMBL/GenBank/DDBJ databases">
        <title>Genomic Encyclopedia of Type Strains, Phase IV (KMG-IV): sequencing the most valuable type-strain genomes for metagenomic binning, comparative biology and taxonomic classification.</title>
        <authorList>
            <person name="Goeker M."/>
        </authorList>
    </citation>
    <scope>NUCLEOTIDE SEQUENCE [LARGE SCALE GENOMIC DNA]</scope>
    <source>
        <strain evidence="2 3">DSM 103792</strain>
    </source>
</reference>
<accession>A0A4R6UTY4</accession>
<evidence type="ECO:0000313" key="3">
    <source>
        <dbReference type="Proteomes" id="UP000295375"/>
    </source>
</evidence>
<dbReference type="EMBL" id="SNYM01000003">
    <property type="protein sequence ID" value="TDQ49716.1"/>
    <property type="molecule type" value="Genomic_DNA"/>
</dbReference>
<organism evidence="2 3">
    <name type="scientific">Permianibacter aggregans</name>
    <dbReference type="NCBI Taxonomy" id="1510150"/>
    <lineage>
        <taxon>Bacteria</taxon>
        <taxon>Pseudomonadati</taxon>
        <taxon>Pseudomonadota</taxon>
        <taxon>Gammaproteobacteria</taxon>
        <taxon>Pseudomonadales</taxon>
        <taxon>Pseudomonadaceae</taxon>
        <taxon>Permianibacter</taxon>
    </lineage>
</organism>
<proteinExistence type="predicted"/>
<sequence>MKHCVQQPIIAALALLASVTVCADTVAYSDGELTQRIDVVSCDFGEGCIKKLVTHGSQSFVYNFTSFEQLEARLASFALETTVYDATWDQPLETDALIKVNGNVVAGEKFRRECVSCKKRRRKDPRGTATSVYSMAKQGDVIEVVFQPVSAPVDSNSFTINIKRYENEQLLSSQSKAWYPGLGGASGETIEN</sequence>
<gene>
    <name evidence="2" type="ORF">EV696_10385</name>
</gene>
<evidence type="ECO:0000313" key="2">
    <source>
        <dbReference type="EMBL" id="TDQ49716.1"/>
    </source>
</evidence>